<sequence length="72" mass="7990">MDEREKIRKDDGKCLFPGTAKIRMKKGTWRLGRCHGVREPSFGGGGFGSVLPFQWASAKSDDGFRATALLIF</sequence>
<accession>A0A3E0K7Y9</accession>
<dbReference type="AlphaFoldDB" id="A0A3E0K7Y9"/>
<gene>
    <name evidence="1" type="ORF">C6P37_01855</name>
</gene>
<evidence type="ECO:0000313" key="1">
    <source>
        <dbReference type="EMBL" id="REJ31104.1"/>
    </source>
</evidence>
<organism evidence="1 2">
    <name type="scientific">Caldibacillus debilis</name>
    <dbReference type="NCBI Taxonomy" id="301148"/>
    <lineage>
        <taxon>Bacteria</taxon>
        <taxon>Bacillati</taxon>
        <taxon>Bacillota</taxon>
        <taxon>Bacilli</taxon>
        <taxon>Bacillales</taxon>
        <taxon>Bacillaceae</taxon>
        <taxon>Caldibacillus</taxon>
    </lineage>
</organism>
<dbReference type="EMBL" id="QEWE01000007">
    <property type="protein sequence ID" value="REJ31104.1"/>
    <property type="molecule type" value="Genomic_DNA"/>
</dbReference>
<dbReference type="Proteomes" id="UP000257014">
    <property type="component" value="Unassembled WGS sequence"/>
</dbReference>
<reference evidence="1 2" key="1">
    <citation type="submission" date="2018-03" db="EMBL/GenBank/DDBJ databases">
        <authorList>
            <person name="Keele B.F."/>
        </authorList>
    </citation>
    <scope>NUCLEOTIDE SEQUENCE [LARGE SCALE GENOMIC DNA]</scope>
    <source>
        <strain evidence="1">ZCTH4_d</strain>
    </source>
</reference>
<protein>
    <submittedName>
        <fullName evidence="1">Uncharacterized protein</fullName>
    </submittedName>
</protein>
<evidence type="ECO:0000313" key="2">
    <source>
        <dbReference type="Proteomes" id="UP000257014"/>
    </source>
</evidence>
<name>A0A3E0K7Y9_9BACI</name>
<proteinExistence type="predicted"/>
<comment type="caution">
    <text evidence="1">The sequence shown here is derived from an EMBL/GenBank/DDBJ whole genome shotgun (WGS) entry which is preliminary data.</text>
</comment>